<dbReference type="InterPro" id="IPR044946">
    <property type="entry name" value="Restrct_endonuc_typeI_TRD_sf"/>
</dbReference>
<dbReference type="PANTHER" id="PTHR30408">
    <property type="entry name" value="TYPE-1 RESTRICTION ENZYME ECOKI SPECIFICITY PROTEIN"/>
    <property type="match status" value="1"/>
</dbReference>
<protein>
    <recommendedName>
        <fullName evidence="4">Type I restriction modification DNA specificity domain-containing protein</fullName>
    </recommendedName>
</protein>
<dbReference type="InterPro" id="IPR000055">
    <property type="entry name" value="Restrct_endonuc_typeI_TRD"/>
</dbReference>
<dbReference type="InterPro" id="IPR052021">
    <property type="entry name" value="Type-I_RS_S_subunit"/>
</dbReference>
<name>A0A2N6PLI6_9MICO</name>
<dbReference type="GO" id="GO:0009307">
    <property type="term" value="P:DNA restriction-modification system"/>
    <property type="evidence" value="ECO:0007669"/>
    <property type="project" value="UniProtKB-KW"/>
</dbReference>
<reference evidence="5 6" key="1">
    <citation type="submission" date="2017-09" db="EMBL/GenBank/DDBJ databases">
        <title>Bacterial strain isolated from the female urinary microbiota.</title>
        <authorList>
            <person name="Thomas-White K."/>
            <person name="Kumar N."/>
            <person name="Forster S."/>
            <person name="Putonti C."/>
            <person name="Lawley T."/>
            <person name="Wolfe A.J."/>
        </authorList>
    </citation>
    <scope>NUCLEOTIDE SEQUENCE [LARGE SCALE GENOMIC DNA]</scope>
    <source>
        <strain evidence="5 6">UMB0680</strain>
    </source>
</reference>
<keyword evidence="6" id="KW-1185">Reference proteome</keyword>
<sequence>MTVQRWDSPDVVEGQKLRFQKGDVIFGRRRAYQKKVALAEFDGICSAHALVLRAREDYVSPEFLPVFLSSDYFLDRAIAISVGSLSPTVNWRDLKVQEFDLPPLDEQKRIADLLWAVERHRVNTLSSEMEVSGAKSLMLAERLASGAEERGWPLEPVSELVTSGPTNGKSARANDEQRGVPTLSISAVRDGGVRGGDSVKWIEVDPDSVSSFRLQPSDFLVVRGNGNRSLTGRGGLVKGDLPVGCIYPDLLIRLRFNPDRMLPAFAAEQWNSAAVHASLLENAKSTNGIWKINGKDIKSHQLVVPPLKDQVRILEETASFDEALDALRTEVSALEALRTAFLSEIFGGN</sequence>
<dbReference type="SUPFAM" id="SSF116734">
    <property type="entry name" value="DNA methylase specificity domain"/>
    <property type="match status" value="2"/>
</dbReference>
<dbReference type="Gene3D" id="3.90.220.20">
    <property type="entry name" value="DNA methylase specificity domains"/>
    <property type="match status" value="2"/>
</dbReference>
<gene>
    <name evidence="5" type="ORF">CJ198_01665</name>
</gene>
<evidence type="ECO:0000256" key="2">
    <source>
        <dbReference type="ARBA" id="ARBA00022747"/>
    </source>
</evidence>
<evidence type="ECO:0000256" key="1">
    <source>
        <dbReference type="ARBA" id="ARBA00010923"/>
    </source>
</evidence>
<dbReference type="GO" id="GO:0003677">
    <property type="term" value="F:DNA binding"/>
    <property type="evidence" value="ECO:0007669"/>
    <property type="project" value="UniProtKB-KW"/>
</dbReference>
<accession>A0A2N6PLI6</accession>
<dbReference type="OrthoDB" id="9798929at2"/>
<comment type="caution">
    <text evidence="5">The sequence shown here is derived from an EMBL/GenBank/DDBJ whole genome shotgun (WGS) entry which is preliminary data.</text>
</comment>
<dbReference type="AlphaFoldDB" id="A0A2N6PLI6"/>
<organism evidence="5 6">
    <name type="scientific">Brevibacterium luteolum</name>
    <dbReference type="NCBI Taxonomy" id="199591"/>
    <lineage>
        <taxon>Bacteria</taxon>
        <taxon>Bacillati</taxon>
        <taxon>Actinomycetota</taxon>
        <taxon>Actinomycetes</taxon>
        <taxon>Micrococcales</taxon>
        <taxon>Brevibacteriaceae</taxon>
        <taxon>Brevibacterium</taxon>
    </lineage>
</organism>
<evidence type="ECO:0000313" key="6">
    <source>
        <dbReference type="Proteomes" id="UP000235703"/>
    </source>
</evidence>
<evidence type="ECO:0000256" key="3">
    <source>
        <dbReference type="ARBA" id="ARBA00023125"/>
    </source>
</evidence>
<keyword evidence="2" id="KW-0680">Restriction system</keyword>
<dbReference type="Pfam" id="PF01420">
    <property type="entry name" value="Methylase_S"/>
    <property type="match status" value="1"/>
</dbReference>
<evidence type="ECO:0000259" key="4">
    <source>
        <dbReference type="Pfam" id="PF01420"/>
    </source>
</evidence>
<feature type="domain" description="Type I restriction modification DNA specificity" evidence="4">
    <location>
        <begin position="15"/>
        <end position="119"/>
    </location>
</feature>
<evidence type="ECO:0000313" key="5">
    <source>
        <dbReference type="EMBL" id="PMB99552.1"/>
    </source>
</evidence>
<proteinExistence type="inferred from homology"/>
<dbReference type="Proteomes" id="UP000235703">
    <property type="component" value="Unassembled WGS sequence"/>
</dbReference>
<comment type="similarity">
    <text evidence="1">Belongs to the type-I restriction system S methylase family.</text>
</comment>
<dbReference type="PANTHER" id="PTHR30408:SF12">
    <property type="entry name" value="TYPE I RESTRICTION ENZYME MJAVIII SPECIFICITY SUBUNIT"/>
    <property type="match status" value="1"/>
</dbReference>
<dbReference type="EMBL" id="PNFZ01000001">
    <property type="protein sequence ID" value="PMB99552.1"/>
    <property type="molecule type" value="Genomic_DNA"/>
</dbReference>
<keyword evidence="3" id="KW-0238">DNA-binding</keyword>